<dbReference type="EMBL" id="KK088411">
    <property type="protein sequence ID" value="EYE99815.1"/>
    <property type="molecule type" value="Genomic_DNA"/>
</dbReference>
<feature type="transmembrane region" description="Helical" evidence="1">
    <location>
        <begin position="20"/>
        <end position="50"/>
    </location>
</feature>
<reference evidence="3" key="1">
    <citation type="journal article" date="2014" name="Nat. Commun.">
        <title>Genomic adaptations of the halophilic Dead Sea filamentous fungus Eurotium rubrum.</title>
        <authorList>
            <person name="Kis-Papo T."/>
            <person name="Weig A.R."/>
            <person name="Riley R."/>
            <person name="Persoh D."/>
            <person name="Salamov A."/>
            <person name="Sun H."/>
            <person name="Lipzen A."/>
            <person name="Wasser S.P."/>
            <person name="Rambold G."/>
            <person name="Grigoriev I.V."/>
            <person name="Nevo E."/>
        </authorList>
    </citation>
    <scope>NUCLEOTIDE SEQUENCE [LARGE SCALE GENOMIC DNA]</scope>
    <source>
        <strain evidence="3">CBS 135680</strain>
    </source>
</reference>
<proteinExistence type="predicted"/>
<sequence>MRFSRGWEDGVLHSVLHSVGTFVLIGLSFSSLLFFSSLFLSFFLFFFFFFKKKKKKGKGKIKYSLHHRSFFSSIPKTDLNWLHRPKSINHRRHVGVSAILTKPQGFIITKLSR</sequence>
<organism evidence="2 3">
    <name type="scientific">Aspergillus ruber (strain CBS 135680)</name>
    <dbReference type="NCBI Taxonomy" id="1388766"/>
    <lineage>
        <taxon>Eukaryota</taxon>
        <taxon>Fungi</taxon>
        <taxon>Dikarya</taxon>
        <taxon>Ascomycota</taxon>
        <taxon>Pezizomycotina</taxon>
        <taxon>Eurotiomycetes</taxon>
        <taxon>Eurotiomycetidae</taxon>
        <taxon>Eurotiales</taxon>
        <taxon>Aspergillaceae</taxon>
        <taxon>Aspergillus</taxon>
        <taxon>Aspergillus subgen. Aspergillus</taxon>
    </lineage>
</organism>
<protein>
    <submittedName>
        <fullName evidence="2">Uncharacterized protein</fullName>
    </submittedName>
</protein>
<accession>A0A017SU32</accession>
<keyword evidence="1" id="KW-0812">Transmembrane</keyword>
<dbReference type="HOGENOM" id="CLU_2133014_0_0_1"/>
<gene>
    <name evidence="2" type="ORF">EURHEDRAFT_30606</name>
</gene>
<name>A0A017SU32_ASPRC</name>
<dbReference type="Proteomes" id="UP000019804">
    <property type="component" value="Unassembled WGS sequence"/>
</dbReference>
<evidence type="ECO:0000313" key="3">
    <source>
        <dbReference type="Proteomes" id="UP000019804"/>
    </source>
</evidence>
<evidence type="ECO:0000256" key="1">
    <source>
        <dbReference type="SAM" id="Phobius"/>
    </source>
</evidence>
<dbReference type="RefSeq" id="XP_040643503.1">
    <property type="nucleotide sequence ID" value="XM_040778291.1"/>
</dbReference>
<keyword evidence="3" id="KW-1185">Reference proteome</keyword>
<dbReference type="AlphaFoldDB" id="A0A017SU32"/>
<evidence type="ECO:0000313" key="2">
    <source>
        <dbReference type="EMBL" id="EYE99815.1"/>
    </source>
</evidence>
<keyword evidence="1" id="KW-1133">Transmembrane helix</keyword>
<dbReference type="GeneID" id="63693415"/>
<keyword evidence="1" id="KW-0472">Membrane</keyword>